<organism evidence="4 5">
    <name type="scientific">Frankia casuarinae (strain DSM 45818 / CECT 9043 / HFP020203 / CcI3)</name>
    <dbReference type="NCBI Taxonomy" id="106370"/>
    <lineage>
        <taxon>Bacteria</taxon>
        <taxon>Bacillati</taxon>
        <taxon>Actinomycetota</taxon>
        <taxon>Actinomycetes</taxon>
        <taxon>Frankiales</taxon>
        <taxon>Frankiaceae</taxon>
        <taxon>Frankia</taxon>
    </lineage>
</organism>
<dbReference type="OrthoDB" id="5174037at2"/>
<reference evidence="4 5" key="1">
    <citation type="journal article" date="2007" name="Genome Res.">
        <title>Genome characteristics of facultatively symbiotic Frankia sp. strains reflect host range and host plant biogeography.</title>
        <authorList>
            <person name="Normand P."/>
            <person name="Lapierre P."/>
            <person name="Tisa L.S."/>
            <person name="Gogarten J.P."/>
            <person name="Alloisio N."/>
            <person name="Bagnarol E."/>
            <person name="Bassi C.A."/>
            <person name="Berry A.M."/>
            <person name="Bickhart D.M."/>
            <person name="Choisne N."/>
            <person name="Couloux A."/>
            <person name="Cournoyer B."/>
            <person name="Cruveiller S."/>
            <person name="Daubin V."/>
            <person name="Demange N."/>
            <person name="Francino M.P."/>
            <person name="Goltsman E."/>
            <person name="Huang Y."/>
            <person name="Kopp O.R."/>
            <person name="Labarre L."/>
            <person name="Lapidus A."/>
            <person name="Lavire C."/>
            <person name="Marechal J."/>
            <person name="Martinez M."/>
            <person name="Mastronunzio J.E."/>
            <person name="Mullin B.C."/>
            <person name="Niemann J."/>
            <person name="Pujic P."/>
            <person name="Rawnsley T."/>
            <person name="Rouy Z."/>
            <person name="Schenowitz C."/>
            <person name="Sellstedt A."/>
            <person name="Tavares F."/>
            <person name="Tomkins J.P."/>
            <person name="Vallenet D."/>
            <person name="Valverde C."/>
            <person name="Wall L.G."/>
            <person name="Wang Y."/>
            <person name="Medigue C."/>
            <person name="Benson D.R."/>
        </authorList>
    </citation>
    <scope>NUCLEOTIDE SEQUENCE [LARGE SCALE GENOMIC DNA]</scope>
    <source>
        <strain evidence="5">DSM 45818 / CECT 9043 / CcI3</strain>
    </source>
</reference>
<dbReference type="SUPFAM" id="SSF53335">
    <property type="entry name" value="S-adenosyl-L-methionine-dependent methyltransferases"/>
    <property type="match status" value="1"/>
</dbReference>
<name>Q2JB10_FRACC</name>
<dbReference type="GO" id="GO:0008168">
    <property type="term" value="F:methyltransferase activity"/>
    <property type="evidence" value="ECO:0007669"/>
    <property type="project" value="UniProtKB-KW"/>
</dbReference>
<evidence type="ECO:0000256" key="2">
    <source>
        <dbReference type="ARBA" id="ARBA00022679"/>
    </source>
</evidence>
<dbReference type="PANTHER" id="PTHR43861:SF1">
    <property type="entry name" value="TRANS-ACONITATE 2-METHYLTRANSFERASE"/>
    <property type="match status" value="1"/>
</dbReference>
<dbReference type="RefSeq" id="WP_011436579.1">
    <property type="nucleotide sequence ID" value="NC_007777.1"/>
</dbReference>
<dbReference type="InterPro" id="IPR029063">
    <property type="entry name" value="SAM-dependent_MTases_sf"/>
</dbReference>
<protein>
    <submittedName>
        <fullName evidence="4">Methylase involved in ubiquinone/menaquinone biosynthesis-like</fullName>
    </submittedName>
</protein>
<keyword evidence="2" id="KW-0808">Transferase</keyword>
<keyword evidence="1 4" id="KW-0489">Methyltransferase</keyword>
<dbReference type="EMBL" id="CP000249">
    <property type="protein sequence ID" value="ABD11532.1"/>
    <property type="molecule type" value="Genomic_DNA"/>
</dbReference>
<dbReference type="Proteomes" id="UP000001937">
    <property type="component" value="Chromosome"/>
</dbReference>
<dbReference type="AlphaFoldDB" id="Q2JB10"/>
<dbReference type="KEGG" id="fra:Francci3_2162"/>
<gene>
    <name evidence="4" type="ordered locus">Francci3_2162</name>
</gene>
<dbReference type="PANTHER" id="PTHR43861">
    <property type="entry name" value="TRANS-ACONITATE 2-METHYLTRANSFERASE-RELATED"/>
    <property type="match status" value="1"/>
</dbReference>
<evidence type="ECO:0000256" key="1">
    <source>
        <dbReference type="ARBA" id="ARBA00022603"/>
    </source>
</evidence>
<dbReference type="Pfam" id="PF13649">
    <property type="entry name" value="Methyltransf_25"/>
    <property type="match status" value="1"/>
</dbReference>
<evidence type="ECO:0000259" key="3">
    <source>
        <dbReference type="Pfam" id="PF13649"/>
    </source>
</evidence>
<sequence>MENVSDNANDRADAELRRRLEEDVHAAAMHDGLDVPPSTWHGLEVARRARGPMTSWEYNRARLADTLDAVASHIPSLDRAILDWAVAAKLPGQSFFDAWERDGYQLPGLRQHSKLLEACITAANPQPADVVLDLGCGDGALVARLPLVARLDLLDSSVRMLERVPLSRPGRKETRLVHADYLDYRPDTRYDAIIAVMSLHHVDHDQISRALEKCYRELFPGGRLVLGETFLDTSALSSQNDIDDVCDVYYRKIVNAAEQNCYRHALKDAQILDRILRRSGEYMRTREQWRRLLTRAGFSVKASRTTSPEIRYGYLLAVRPPEDDQ</sequence>
<dbReference type="HOGENOM" id="CLU_854569_0_0_11"/>
<keyword evidence="5" id="KW-1185">Reference proteome</keyword>
<accession>Q2JB10</accession>
<dbReference type="InterPro" id="IPR041698">
    <property type="entry name" value="Methyltransf_25"/>
</dbReference>
<dbReference type="eggNOG" id="COG4106">
    <property type="taxonomic scope" value="Bacteria"/>
</dbReference>
<feature type="domain" description="Methyltransferase" evidence="3">
    <location>
        <begin position="131"/>
        <end position="222"/>
    </location>
</feature>
<evidence type="ECO:0000313" key="5">
    <source>
        <dbReference type="Proteomes" id="UP000001937"/>
    </source>
</evidence>
<dbReference type="Gene3D" id="3.40.50.150">
    <property type="entry name" value="Vaccinia Virus protein VP39"/>
    <property type="match status" value="1"/>
</dbReference>
<proteinExistence type="predicted"/>
<dbReference type="CDD" id="cd02440">
    <property type="entry name" value="AdoMet_MTases"/>
    <property type="match status" value="1"/>
</dbReference>
<evidence type="ECO:0000313" key="4">
    <source>
        <dbReference type="EMBL" id="ABD11532.1"/>
    </source>
</evidence>
<keyword evidence="4" id="KW-0830">Ubiquinone</keyword>
<dbReference type="GO" id="GO:0032259">
    <property type="term" value="P:methylation"/>
    <property type="evidence" value="ECO:0007669"/>
    <property type="project" value="UniProtKB-KW"/>
</dbReference>